<name>A0A452Z6E7_AEGTS</name>
<keyword evidence="2" id="KW-1185">Reference proteome</keyword>
<dbReference type="EnsemblPlants" id="AET1Gv20646800.1">
    <property type="protein sequence ID" value="AET1Gv20646800.1"/>
    <property type="gene ID" value="AET1Gv20646800"/>
</dbReference>
<evidence type="ECO:0000313" key="2">
    <source>
        <dbReference type="Proteomes" id="UP000015105"/>
    </source>
</evidence>
<reference evidence="2" key="2">
    <citation type="journal article" date="2017" name="Nat. Plants">
        <title>The Aegilops tauschii genome reveals multiple impacts of transposons.</title>
        <authorList>
            <person name="Zhao G."/>
            <person name="Zou C."/>
            <person name="Li K."/>
            <person name="Wang K."/>
            <person name="Li T."/>
            <person name="Gao L."/>
            <person name="Zhang X."/>
            <person name="Wang H."/>
            <person name="Yang Z."/>
            <person name="Liu X."/>
            <person name="Jiang W."/>
            <person name="Mao L."/>
            <person name="Kong X."/>
            <person name="Jiao Y."/>
            <person name="Jia J."/>
        </authorList>
    </citation>
    <scope>NUCLEOTIDE SEQUENCE [LARGE SCALE GENOMIC DNA]</scope>
    <source>
        <strain evidence="2">cv. AL8/78</strain>
    </source>
</reference>
<reference evidence="2" key="1">
    <citation type="journal article" date="2014" name="Science">
        <title>Ancient hybridizations among the ancestral genomes of bread wheat.</title>
        <authorList>
            <consortium name="International Wheat Genome Sequencing Consortium,"/>
            <person name="Marcussen T."/>
            <person name="Sandve S.R."/>
            <person name="Heier L."/>
            <person name="Spannagl M."/>
            <person name="Pfeifer M."/>
            <person name="Jakobsen K.S."/>
            <person name="Wulff B.B."/>
            <person name="Steuernagel B."/>
            <person name="Mayer K.F."/>
            <person name="Olsen O.A."/>
        </authorList>
    </citation>
    <scope>NUCLEOTIDE SEQUENCE [LARGE SCALE GENOMIC DNA]</scope>
    <source>
        <strain evidence="2">cv. AL8/78</strain>
    </source>
</reference>
<accession>A0A452Z6E7</accession>
<dbReference type="AlphaFoldDB" id="A0A452Z6E7"/>
<organism evidence="1 2">
    <name type="scientific">Aegilops tauschii subsp. strangulata</name>
    <name type="common">Goatgrass</name>
    <dbReference type="NCBI Taxonomy" id="200361"/>
    <lineage>
        <taxon>Eukaryota</taxon>
        <taxon>Viridiplantae</taxon>
        <taxon>Streptophyta</taxon>
        <taxon>Embryophyta</taxon>
        <taxon>Tracheophyta</taxon>
        <taxon>Spermatophyta</taxon>
        <taxon>Magnoliopsida</taxon>
        <taxon>Liliopsida</taxon>
        <taxon>Poales</taxon>
        <taxon>Poaceae</taxon>
        <taxon>BOP clade</taxon>
        <taxon>Pooideae</taxon>
        <taxon>Triticodae</taxon>
        <taxon>Triticeae</taxon>
        <taxon>Triticinae</taxon>
        <taxon>Aegilops</taxon>
    </lineage>
</organism>
<dbReference type="Proteomes" id="UP000015105">
    <property type="component" value="Chromosome 1D"/>
</dbReference>
<dbReference type="Gramene" id="AET1Gv20646800.1">
    <property type="protein sequence ID" value="AET1Gv20646800.1"/>
    <property type="gene ID" value="AET1Gv20646800"/>
</dbReference>
<proteinExistence type="predicted"/>
<reference evidence="1" key="4">
    <citation type="submission" date="2019-03" db="UniProtKB">
        <authorList>
            <consortium name="EnsemblPlants"/>
        </authorList>
    </citation>
    <scope>IDENTIFICATION</scope>
</reference>
<reference evidence="1" key="5">
    <citation type="journal article" date="2021" name="G3 (Bethesda)">
        <title>Aegilops tauschii genome assembly Aet v5.0 features greater sequence contiguity and improved annotation.</title>
        <authorList>
            <person name="Wang L."/>
            <person name="Zhu T."/>
            <person name="Rodriguez J.C."/>
            <person name="Deal K.R."/>
            <person name="Dubcovsky J."/>
            <person name="McGuire P.E."/>
            <person name="Lux T."/>
            <person name="Spannagl M."/>
            <person name="Mayer K.F.X."/>
            <person name="Baldrich P."/>
            <person name="Meyers B.C."/>
            <person name="Huo N."/>
            <person name="Gu Y.Q."/>
            <person name="Zhou H."/>
            <person name="Devos K.M."/>
            <person name="Bennetzen J.L."/>
            <person name="Unver T."/>
            <person name="Budak H."/>
            <person name="Gulick P.J."/>
            <person name="Galiba G."/>
            <person name="Kalapos B."/>
            <person name="Nelson D.R."/>
            <person name="Li P."/>
            <person name="You F.M."/>
            <person name="Luo M.C."/>
            <person name="Dvorak J."/>
        </authorList>
    </citation>
    <scope>NUCLEOTIDE SEQUENCE [LARGE SCALE GENOMIC DNA]</scope>
    <source>
        <strain evidence="1">cv. AL8/78</strain>
    </source>
</reference>
<evidence type="ECO:0000313" key="1">
    <source>
        <dbReference type="EnsemblPlants" id="AET1Gv20646800.1"/>
    </source>
</evidence>
<protein>
    <submittedName>
        <fullName evidence="1">Uncharacterized protein</fullName>
    </submittedName>
</protein>
<sequence length="47" mass="5237">MFVCLLSLSSTDSASTTHLYYYSHMFLCVVSSISSEVFDGRLTPLAR</sequence>
<reference evidence="1" key="3">
    <citation type="journal article" date="2017" name="Nature">
        <title>Genome sequence of the progenitor of the wheat D genome Aegilops tauschii.</title>
        <authorList>
            <person name="Luo M.C."/>
            <person name="Gu Y.Q."/>
            <person name="Puiu D."/>
            <person name="Wang H."/>
            <person name="Twardziok S.O."/>
            <person name="Deal K.R."/>
            <person name="Huo N."/>
            <person name="Zhu T."/>
            <person name="Wang L."/>
            <person name="Wang Y."/>
            <person name="McGuire P.E."/>
            <person name="Liu S."/>
            <person name="Long H."/>
            <person name="Ramasamy R.K."/>
            <person name="Rodriguez J.C."/>
            <person name="Van S.L."/>
            <person name="Yuan L."/>
            <person name="Wang Z."/>
            <person name="Xia Z."/>
            <person name="Xiao L."/>
            <person name="Anderson O.D."/>
            <person name="Ouyang S."/>
            <person name="Liang Y."/>
            <person name="Zimin A.V."/>
            <person name="Pertea G."/>
            <person name="Qi P."/>
            <person name="Bennetzen J.L."/>
            <person name="Dai X."/>
            <person name="Dawson M.W."/>
            <person name="Muller H.G."/>
            <person name="Kugler K."/>
            <person name="Rivarola-Duarte L."/>
            <person name="Spannagl M."/>
            <person name="Mayer K.F.X."/>
            <person name="Lu F.H."/>
            <person name="Bevan M.W."/>
            <person name="Leroy P."/>
            <person name="Li P."/>
            <person name="You F.M."/>
            <person name="Sun Q."/>
            <person name="Liu Z."/>
            <person name="Lyons E."/>
            <person name="Wicker T."/>
            <person name="Salzberg S.L."/>
            <person name="Devos K.M."/>
            <person name="Dvorak J."/>
        </authorList>
    </citation>
    <scope>NUCLEOTIDE SEQUENCE [LARGE SCALE GENOMIC DNA]</scope>
    <source>
        <strain evidence="1">cv. AL8/78</strain>
    </source>
</reference>